<proteinExistence type="predicted"/>
<keyword evidence="2" id="KW-0560">Oxidoreductase</keyword>
<evidence type="ECO:0000259" key="3">
    <source>
        <dbReference type="Pfam" id="PF01370"/>
    </source>
</evidence>
<dbReference type="InterPro" id="IPR036291">
    <property type="entry name" value="NAD(P)-bd_dom_sf"/>
</dbReference>
<dbReference type="PANTHER" id="PTHR10366:SF692">
    <property type="entry name" value="NAD(P)-BINDING DOMAIN-CONTAINING PROTEIN"/>
    <property type="match status" value="1"/>
</dbReference>
<feature type="domain" description="NAD-dependent epimerase/dehydratase" evidence="3">
    <location>
        <begin position="53"/>
        <end position="255"/>
    </location>
</feature>
<dbReference type="PANTHER" id="PTHR10366">
    <property type="entry name" value="NAD DEPENDENT EPIMERASE/DEHYDRATASE"/>
    <property type="match status" value="1"/>
</dbReference>
<evidence type="ECO:0000256" key="1">
    <source>
        <dbReference type="ARBA" id="ARBA00022857"/>
    </source>
</evidence>
<accession>A0ABQ7MU80</accession>
<dbReference type="InterPro" id="IPR001509">
    <property type="entry name" value="Epimerase_deHydtase"/>
</dbReference>
<gene>
    <name evidence="4" type="primary">A04p023760.1_BraROA</name>
    <name evidence="4" type="ORF">IGI04_016002</name>
</gene>
<comment type="caution">
    <text evidence="4">The sequence shown here is derived from an EMBL/GenBank/DDBJ whole genome shotgun (WGS) entry which is preliminary data.</text>
</comment>
<dbReference type="Proteomes" id="UP000823674">
    <property type="component" value="Chromosome A04"/>
</dbReference>
<evidence type="ECO:0000313" key="4">
    <source>
        <dbReference type="EMBL" id="KAG5401395.1"/>
    </source>
</evidence>
<dbReference type="CDD" id="cd08958">
    <property type="entry name" value="FR_SDR_e"/>
    <property type="match status" value="1"/>
</dbReference>
<sequence>MYYFHSPTSLSHTSLLIYKDRFNHLFLALRKTINQNRVMNQEKPTSCCCVLDASTYVGFWILKKLLTRGYSVRAAIRKNGESILEEKIRNMQATEERLVVYDVDVLDYQSILVSLNNCNAVFCCLDNPEGYDEMEVDLEVRGAINVVEACARTESIDKIVFSSSLTAAIWTDNIGTQKDVDEKSWSDLDFCLRKKLWHALAKTQSEKAAWALAMDRMVNMVSVNPGLIVGPSVTQHNPRPTMSFLKGAAQMYENGVLAYVDVEFVADVHIRVFEDTSACGRYFCFNQIVNTEEEALKLVEILSPLIPMPPRYEKEMQGSEVYEERLRNNKLNKLVEAGSAC</sequence>
<keyword evidence="5" id="KW-1185">Reference proteome</keyword>
<dbReference type="EMBL" id="JADBGQ010000004">
    <property type="protein sequence ID" value="KAG5401395.1"/>
    <property type="molecule type" value="Genomic_DNA"/>
</dbReference>
<protein>
    <recommendedName>
        <fullName evidence="3">NAD-dependent epimerase/dehydratase domain-containing protein</fullName>
    </recommendedName>
</protein>
<evidence type="ECO:0000313" key="5">
    <source>
        <dbReference type="Proteomes" id="UP000823674"/>
    </source>
</evidence>
<dbReference type="InterPro" id="IPR050425">
    <property type="entry name" value="NAD(P)_dehydrat-like"/>
</dbReference>
<reference evidence="4 5" key="1">
    <citation type="submission" date="2021-03" db="EMBL/GenBank/DDBJ databases">
        <authorList>
            <person name="King G.J."/>
            <person name="Bancroft I."/>
            <person name="Baten A."/>
            <person name="Bloomfield J."/>
            <person name="Borpatragohain P."/>
            <person name="He Z."/>
            <person name="Irish N."/>
            <person name="Irwin J."/>
            <person name="Liu K."/>
            <person name="Mauleon R.P."/>
            <person name="Moore J."/>
            <person name="Morris R."/>
            <person name="Ostergaard L."/>
            <person name="Wang B."/>
            <person name="Wells R."/>
        </authorList>
    </citation>
    <scope>NUCLEOTIDE SEQUENCE [LARGE SCALE GENOMIC DNA]</scope>
    <source>
        <strain evidence="4">R-o-18</strain>
        <tissue evidence="4">Leaf</tissue>
    </source>
</reference>
<dbReference type="Gene3D" id="3.40.50.720">
    <property type="entry name" value="NAD(P)-binding Rossmann-like Domain"/>
    <property type="match status" value="1"/>
</dbReference>
<evidence type="ECO:0000256" key="2">
    <source>
        <dbReference type="ARBA" id="ARBA00023002"/>
    </source>
</evidence>
<name>A0ABQ7MU80_BRACM</name>
<keyword evidence="1" id="KW-0521">NADP</keyword>
<organism evidence="4 5">
    <name type="scientific">Brassica rapa subsp. trilocularis</name>
    <dbReference type="NCBI Taxonomy" id="1813537"/>
    <lineage>
        <taxon>Eukaryota</taxon>
        <taxon>Viridiplantae</taxon>
        <taxon>Streptophyta</taxon>
        <taxon>Embryophyta</taxon>
        <taxon>Tracheophyta</taxon>
        <taxon>Spermatophyta</taxon>
        <taxon>Magnoliopsida</taxon>
        <taxon>eudicotyledons</taxon>
        <taxon>Gunneridae</taxon>
        <taxon>Pentapetalae</taxon>
        <taxon>rosids</taxon>
        <taxon>malvids</taxon>
        <taxon>Brassicales</taxon>
        <taxon>Brassicaceae</taxon>
        <taxon>Brassiceae</taxon>
        <taxon>Brassica</taxon>
    </lineage>
</organism>
<dbReference type="SUPFAM" id="SSF51735">
    <property type="entry name" value="NAD(P)-binding Rossmann-fold domains"/>
    <property type="match status" value="1"/>
</dbReference>
<dbReference type="Pfam" id="PF01370">
    <property type="entry name" value="Epimerase"/>
    <property type="match status" value="1"/>
</dbReference>